<evidence type="ECO:0000313" key="2">
    <source>
        <dbReference type="Proteomes" id="UP000298325"/>
    </source>
</evidence>
<reference evidence="1 2" key="1">
    <citation type="submission" date="2019-04" db="EMBL/GenBank/DDBJ databases">
        <authorList>
            <person name="Park S."/>
            <person name="Yoon J.-H."/>
        </authorList>
    </citation>
    <scope>NUCLEOTIDE SEQUENCE [LARGE SCALE GENOMIC DNA]</scope>
    <source>
        <strain evidence="1 2">HJM-18</strain>
    </source>
</reference>
<dbReference type="OrthoDB" id="3010184at2"/>
<dbReference type="Proteomes" id="UP000298325">
    <property type="component" value="Unassembled WGS sequence"/>
</dbReference>
<sequence length="514" mass="58443">MNMTFSMSTQLPKLAWLGKVHKDEAQVDFLHGEHVEHTDSFLVEGAWNGRFADGDFGNSDCVFGTGAIASDDSILFVAPASTTDCIYWHQTGSTVTVSNSLPLLLAEIGDELDPSFRQYNKINESIKEGIFQYSKVIPTLQGSVNRLIYHNLLLTLGSLTVVQKPNTPSFSCFQEYYDYLRNNYAKIVTNARDPLRSHPLKIYSTQSRGYDSTAVNSLAKEYGIDKAFTVSTSKGAGTYVQHDRKGEMNDDGTEIGNHLGLKVAPIERRAFEHGFTEEYIFHSAIHSNEDANFLSITRQVSSPCLLLTGTLGEIWYPESRLKEHSTPVDDGLGRWDLGCHGLSEIRLSAGFIQLPVPFIGARRKADIVRITESEEMDPWRIGTDYDRPIPRRIAEQAGVPRELFGQRKMASVAKFPTPGVPHSTDLKESYFEFLVQEQLLSRWQLCLFPLIHRVNTWVAFRYVHAPKLSYYFERIVSRIIRRRWILPTFWRSLNGTLYCYCVNKRAVDYRALLR</sequence>
<dbReference type="RefSeq" id="WP_135801908.1">
    <property type="nucleotide sequence ID" value="NZ_SRPF01000001.1"/>
</dbReference>
<name>A0A4Z1BFK7_9GAMM</name>
<organism evidence="1 2">
    <name type="scientific">Marinobacter confluentis</name>
    <dbReference type="NCBI Taxonomy" id="1697557"/>
    <lineage>
        <taxon>Bacteria</taxon>
        <taxon>Pseudomonadati</taxon>
        <taxon>Pseudomonadota</taxon>
        <taxon>Gammaproteobacteria</taxon>
        <taxon>Pseudomonadales</taxon>
        <taxon>Marinobacteraceae</taxon>
        <taxon>Marinobacter</taxon>
    </lineage>
</organism>
<accession>A0A4Z1BFK7</accession>
<dbReference type="EMBL" id="SRPF01000001">
    <property type="protein sequence ID" value="TGN41524.1"/>
    <property type="molecule type" value="Genomic_DNA"/>
</dbReference>
<keyword evidence="2" id="KW-1185">Reference proteome</keyword>
<dbReference type="AlphaFoldDB" id="A0A4Z1BFK7"/>
<evidence type="ECO:0008006" key="3">
    <source>
        <dbReference type="Google" id="ProtNLM"/>
    </source>
</evidence>
<evidence type="ECO:0000313" key="1">
    <source>
        <dbReference type="EMBL" id="TGN41524.1"/>
    </source>
</evidence>
<comment type="caution">
    <text evidence="1">The sequence shown here is derived from an EMBL/GenBank/DDBJ whole genome shotgun (WGS) entry which is preliminary data.</text>
</comment>
<proteinExistence type="predicted"/>
<gene>
    <name evidence="1" type="ORF">E5Q11_03035</name>
</gene>
<protein>
    <recommendedName>
        <fullName evidence="3">Asparagine synthetase domain-containing protein</fullName>
    </recommendedName>
</protein>